<feature type="region of interest" description="Disordered" evidence="1">
    <location>
        <begin position="159"/>
        <end position="181"/>
    </location>
</feature>
<evidence type="ECO:0000313" key="2">
    <source>
        <dbReference type="EMBL" id="QNP75003.1"/>
    </source>
</evidence>
<evidence type="ECO:0000256" key="1">
    <source>
        <dbReference type="SAM" id="MobiDB-lite"/>
    </source>
</evidence>
<dbReference type="Proteomes" id="UP000516052">
    <property type="component" value="Chromosome"/>
</dbReference>
<dbReference type="AlphaFoldDB" id="A0A7H0IQD7"/>
<organism evidence="2 3">
    <name type="scientific">Streptomyces roseirectus</name>
    <dbReference type="NCBI Taxonomy" id="2768066"/>
    <lineage>
        <taxon>Bacteria</taxon>
        <taxon>Bacillati</taxon>
        <taxon>Actinomycetota</taxon>
        <taxon>Actinomycetes</taxon>
        <taxon>Kitasatosporales</taxon>
        <taxon>Streptomycetaceae</taxon>
        <taxon>Streptomyces</taxon>
    </lineage>
</organism>
<dbReference type="EMBL" id="CP060828">
    <property type="protein sequence ID" value="QNP75003.1"/>
    <property type="molecule type" value="Genomic_DNA"/>
</dbReference>
<protein>
    <submittedName>
        <fullName evidence="2">Uncharacterized protein</fullName>
    </submittedName>
</protein>
<reference evidence="2 3" key="1">
    <citation type="submission" date="2020-08" db="EMBL/GenBank/DDBJ databases">
        <title>A novel species.</title>
        <authorList>
            <person name="Gao J."/>
        </authorList>
    </citation>
    <scope>NUCLEOTIDE SEQUENCE [LARGE SCALE GENOMIC DNA]</scope>
    <source>
        <strain evidence="2 3">CRXT-G-22</strain>
    </source>
</reference>
<feature type="compositionally biased region" description="Basic and acidic residues" evidence="1">
    <location>
        <begin position="163"/>
        <end position="174"/>
    </location>
</feature>
<gene>
    <name evidence="2" type="ORF">IAG44_40050</name>
</gene>
<name>A0A7H0IQD7_9ACTN</name>
<sequence length="181" mass="20001">MTPFTLHEKKAYDWLIDLVVSWEIALSFDEDWDETLPGIDPDWNPLELGETDTVHLLVRAAQQNGMITSPPDTLLTFEAIGSGHEWVFHWFLDIHEPTPLRLATPAEGMSRLGDLEVRGVEAAMAVLRVAVEAANLLAQQLSDHITARTTPDARCAVTPTRLEASDADRPEHGTRNGAPTS</sequence>
<keyword evidence="3" id="KW-1185">Reference proteome</keyword>
<proteinExistence type="predicted"/>
<evidence type="ECO:0000313" key="3">
    <source>
        <dbReference type="Proteomes" id="UP000516052"/>
    </source>
</evidence>
<dbReference type="KEGG" id="sroi:IAG44_40050"/>
<accession>A0A7H0IQD7</accession>
<dbReference type="RefSeq" id="WP_187751926.1">
    <property type="nucleotide sequence ID" value="NZ_CP060828.1"/>
</dbReference>